<sequence>MGDGMGAGDECSGAEKVKADLIYGADIEERRKIFENLLPEETFVDRRLVTEELIAEEETQRFGQRGFVRQVVFGTYQVLVNSTPRPVQDAATEHPLGDGSGVCGLRPVPGVAGTKTGSELERSEEIRPSHSPALRGTDARRGGQGPAGRVDVLRQMVRAALLPLVAALTAAAASGSAPPPRSTQRFTIDLDREPEERFKEVAQHFKANILDFLKVIEGSAVKDIVEKIVKHRGPERSAELQAEIAGWAKYTGAPLVYAQVVHLLYELQTVMVPWENVTWPWGQTTRRTGLEPIFGCTGIIARSADSGTVTHARNMDFSFAKYFQNMSYLGTFVKNGKEVFTAQMIAPYSFPITAWRRGQNGYSVEINTRYQHERGLSHQDAVLDEKREASGWVRRQVLQSVDSFEEAVEAFSTRPYATTEYDIIAGVQKGVILARDPDSVYHKLTLGPNRNDYIIVTNFDYWDHDLKELDRHDRLALLLLRLLNSALLEELDGLIEEVLDPTSLHFGHARRVGAETLLNASGGPSSDLVAVADACRVSPSSP</sequence>
<evidence type="ECO:0000256" key="1">
    <source>
        <dbReference type="SAM" id="MobiDB-lite"/>
    </source>
</evidence>
<keyword evidence="4" id="KW-1185">Reference proteome</keyword>
<evidence type="ECO:0000259" key="2">
    <source>
        <dbReference type="Pfam" id="PF15508"/>
    </source>
</evidence>
<comment type="caution">
    <text evidence="3">The sequence shown here is derived from an EMBL/GenBank/DDBJ whole genome shotgun (WGS) entry which is preliminary data.</text>
</comment>
<gene>
    <name evidence="3" type="ORF">PCOR1329_LOCUS41105</name>
</gene>
<dbReference type="Proteomes" id="UP001189429">
    <property type="component" value="Unassembled WGS sequence"/>
</dbReference>
<feature type="region of interest" description="Disordered" evidence="1">
    <location>
        <begin position="87"/>
        <end position="147"/>
    </location>
</feature>
<dbReference type="PANTHER" id="PTHR28583">
    <property type="entry name" value="ACID AMIDASE"/>
    <property type="match status" value="1"/>
</dbReference>
<dbReference type="Pfam" id="PF15508">
    <property type="entry name" value="NAAA-beta"/>
    <property type="match status" value="1"/>
</dbReference>
<accession>A0ABN9TPR8</accession>
<protein>
    <recommendedName>
        <fullName evidence="2">Acid ceramidase N-terminal domain-containing protein</fullName>
    </recommendedName>
</protein>
<evidence type="ECO:0000313" key="3">
    <source>
        <dbReference type="EMBL" id="CAK0848064.1"/>
    </source>
</evidence>
<proteinExistence type="predicted"/>
<dbReference type="PANTHER" id="PTHR28583:SF4">
    <property type="entry name" value="N-ACYLETHANOLAMINE-HYDROLYZING ACID AMIDASE"/>
    <property type="match status" value="1"/>
</dbReference>
<organism evidence="3 4">
    <name type="scientific">Prorocentrum cordatum</name>
    <dbReference type="NCBI Taxonomy" id="2364126"/>
    <lineage>
        <taxon>Eukaryota</taxon>
        <taxon>Sar</taxon>
        <taxon>Alveolata</taxon>
        <taxon>Dinophyceae</taxon>
        <taxon>Prorocentrales</taxon>
        <taxon>Prorocentraceae</taxon>
        <taxon>Prorocentrum</taxon>
    </lineage>
</organism>
<reference evidence="3" key="1">
    <citation type="submission" date="2023-10" db="EMBL/GenBank/DDBJ databases">
        <authorList>
            <person name="Chen Y."/>
            <person name="Shah S."/>
            <person name="Dougan E. K."/>
            <person name="Thang M."/>
            <person name="Chan C."/>
        </authorList>
    </citation>
    <scope>NUCLEOTIDE SEQUENCE [LARGE SCALE GENOMIC DNA]</scope>
</reference>
<dbReference type="InterPro" id="IPR029130">
    <property type="entry name" value="Acid_ceramidase_N"/>
</dbReference>
<name>A0ABN9TPR8_9DINO</name>
<feature type="domain" description="Acid ceramidase N-terminal" evidence="2">
    <location>
        <begin position="185"/>
        <end position="217"/>
    </location>
</feature>
<evidence type="ECO:0000313" key="4">
    <source>
        <dbReference type="Proteomes" id="UP001189429"/>
    </source>
</evidence>
<feature type="compositionally biased region" description="Basic and acidic residues" evidence="1">
    <location>
        <begin position="118"/>
        <end position="128"/>
    </location>
</feature>
<dbReference type="EMBL" id="CAUYUJ010014949">
    <property type="protein sequence ID" value="CAK0848064.1"/>
    <property type="molecule type" value="Genomic_DNA"/>
</dbReference>